<keyword evidence="4" id="KW-0406">Ion transport</keyword>
<keyword evidence="2" id="KW-1133">Transmembrane helix</keyword>
<feature type="transmembrane region" description="Helical" evidence="2">
    <location>
        <begin position="59"/>
        <end position="80"/>
    </location>
</feature>
<feature type="transmembrane region" description="Helical" evidence="2">
    <location>
        <begin position="85"/>
        <end position="103"/>
    </location>
</feature>
<dbReference type="GO" id="GO:0005886">
    <property type="term" value="C:plasma membrane"/>
    <property type="evidence" value="ECO:0007669"/>
    <property type="project" value="UniProtKB-SubCell"/>
</dbReference>
<evidence type="ECO:0000313" key="4">
    <source>
        <dbReference type="EMBL" id="KRG69220.1"/>
    </source>
</evidence>
<dbReference type="InterPro" id="IPR003148">
    <property type="entry name" value="RCK_N"/>
</dbReference>
<keyword evidence="2" id="KW-0472">Membrane</keyword>
<dbReference type="InterPro" id="IPR050721">
    <property type="entry name" value="Trk_Ktr_HKT_K-transport"/>
</dbReference>
<dbReference type="STRING" id="344882.ABB29_11310"/>
<proteinExistence type="predicted"/>
<dbReference type="SUPFAM" id="SSF81324">
    <property type="entry name" value="Voltage-gated potassium channels"/>
    <property type="match status" value="1"/>
</dbReference>
<feature type="transmembrane region" description="Helical" evidence="2">
    <location>
        <begin position="138"/>
        <end position="160"/>
    </location>
</feature>
<keyword evidence="4" id="KW-0407">Ion channel</keyword>
<dbReference type="EMBL" id="LDJL01000011">
    <property type="protein sequence ID" value="KRG69220.1"/>
    <property type="molecule type" value="Genomic_DNA"/>
</dbReference>
<dbReference type="AlphaFoldDB" id="A0A0R0CUA7"/>
<reference evidence="4 5" key="1">
    <citation type="submission" date="2015-05" db="EMBL/GenBank/DDBJ databases">
        <title>Genome sequencing and analysis of members of genus Stenotrophomonas.</title>
        <authorList>
            <person name="Patil P.P."/>
            <person name="Midha S."/>
            <person name="Patil P.B."/>
        </authorList>
    </citation>
    <scope>NUCLEOTIDE SEQUENCE [LARGE SCALE GENOMIC DNA]</scope>
    <source>
        <strain evidence="4 5">DSM 21858</strain>
    </source>
</reference>
<dbReference type="Gene3D" id="3.40.50.720">
    <property type="entry name" value="NAD(P)-binding Rossmann-like Domain"/>
    <property type="match status" value="1"/>
</dbReference>
<dbReference type="Proteomes" id="UP000052052">
    <property type="component" value="Unassembled WGS sequence"/>
</dbReference>
<evidence type="ECO:0000313" key="5">
    <source>
        <dbReference type="Proteomes" id="UP000052052"/>
    </source>
</evidence>
<comment type="subcellular location">
    <subcellularLocation>
        <location evidence="1">Cell membrane</location>
        <topology evidence="1">Multi-pass membrane protein</topology>
    </subcellularLocation>
</comment>
<feature type="domain" description="RCK N-terminal" evidence="3">
    <location>
        <begin position="241"/>
        <end position="356"/>
    </location>
</feature>
<dbReference type="Gene3D" id="1.10.287.70">
    <property type="match status" value="1"/>
</dbReference>
<feature type="transmembrane region" description="Helical" evidence="2">
    <location>
        <begin position="109"/>
        <end position="126"/>
    </location>
</feature>
<dbReference type="Pfam" id="PF02254">
    <property type="entry name" value="TrkA_N"/>
    <property type="match status" value="1"/>
</dbReference>
<dbReference type="InterPro" id="IPR036291">
    <property type="entry name" value="NAD(P)-bd_dom_sf"/>
</dbReference>
<dbReference type="NCBIfam" id="NF007828">
    <property type="entry name" value="PRK10537.1"/>
    <property type="match status" value="1"/>
</dbReference>
<dbReference type="PANTHER" id="PTHR43833">
    <property type="entry name" value="POTASSIUM CHANNEL PROTEIN 2-RELATED-RELATED"/>
    <property type="match status" value="1"/>
</dbReference>
<evidence type="ECO:0000256" key="2">
    <source>
        <dbReference type="SAM" id="Phobius"/>
    </source>
</evidence>
<keyword evidence="4" id="KW-0813">Transport</keyword>
<comment type="caution">
    <text evidence="4">The sequence shown here is derived from an EMBL/GenBank/DDBJ whole genome shotgun (WGS) entry which is preliminary data.</text>
</comment>
<keyword evidence="5" id="KW-1185">Reference proteome</keyword>
<dbReference type="SUPFAM" id="SSF51735">
    <property type="entry name" value="NAD(P)-binding Rossmann-fold domains"/>
    <property type="match status" value="1"/>
</dbReference>
<evidence type="ECO:0000259" key="3">
    <source>
        <dbReference type="PROSITE" id="PS51201"/>
    </source>
</evidence>
<keyword evidence="2" id="KW-0812">Transmembrane</keyword>
<protein>
    <submittedName>
        <fullName evidence="4">Voltage-gated potassium channel TrkA</fullName>
    </submittedName>
</protein>
<dbReference type="PROSITE" id="PS51201">
    <property type="entry name" value="RCK_N"/>
    <property type="match status" value="1"/>
</dbReference>
<organism evidence="4 5">
    <name type="scientific">Pseudoxanthomonas dokdonensis</name>
    <dbReference type="NCBI Taxonomy" id="344882"/>
    <lineage>
        <taxon>Bacteria</taxon>
        <taxon>Pseudomonadati</taxon>
        <taxon>Pseudomonadota</taxon>
        <taxon>Gammaproteobacteria</taxon>
        <taxon>Lysobacterales</taxon>
        <taxon>Lysobacteraceae</taxon>
        <taxon>Pseudoxanthomonas</taxon>
    </lineage>
</organism>
<dbReference type="PATRIC" id="fig|344882.3.peg.627"/>
<name>A0A0R0CUA7_9GAMM</name>
<dbReference type="GO" id="GO:0034220">
    <property type="term" value="P:monoatomic ion transmembrane transport"/>
    <property type="evidence" value="ECO:0007669"/>
    <property type="project" value="UniProtKB-KW"/>
</dbReference>
<dbReference type="PANTHER" id="PTHR43833:SF11">
    <property type="entry name" value="VOLTAGE-GATED POTASSIUM CHANNEL KCH"/>
    <property type="match status" value="1"/>
</dbReference>
<evidence type="ECO:0000256" key="1">
    <source>
        <dbReference type="ARBA" id="ARBA00004651"/>
    </source>
</evidence>
<dbReference type="Pfam" id="PF07885">
    <property type="entry name" value="Ion_trans_2"/>
    <property type="match status" value="1"/>
</dbReference>
<dbReference type="GO" id="GO:0006813">
    <property type="term" value="P:potassium ion transport"/>
    <property type="evidence" value="ECO:0007669"/>
    <property type="project" value="InterPro"/>
</dbReference>
<gene>
    <name evidence="4" type="ORF">ABB29_11310</name>
</gene>
<feature type="transmembrane region" description="Helical" evidence="2">
    <location>
        <begin position="201"/>
        <end position="223"/>
    </location>
</feature>
<sequence>MRKLKNKVLSLFKPAWSLAALVAVSGYFFLSPVLPQLWRMLPEMMQSSHSWGQIFTDLGLLKLPRVIIGSGMMLIAVGLLLRARIAWAFSLLLLASMAFLSLVEPHQTLLPFVSSIPLLLALVYYWRVFDRASLAASTLFAVISLVSLLLYSVFGALFLGQEFSQPITDLSTAFYFSIVSMSTVGYGDITPVSDSARLFTASIIIMGITVFATSASAIIGPMIGGNLKQIITGRISHVMHKNHFIIVGATPLAVSVFRGLKERGETVTCIVPHGVDHRYPAETDVIIGDPTNTETLLQAGANKAKYVMALRDDDAENAFIILAAKEVIGPDTKTVSVVNASQHLQKIKRVQPDMVFSLQLLGSELLVRTLSGEAIDNQLITSLFFGDRQDLETTQAGPETT</sequence>
<dbReference type="InterPro" id="IPR013099">
    <property type="entry name" value="K_chnl_dom"/>
</dbReference>
<accession>A0A0R0CUA7</accession>
<feature type="transmembrane region" description="Helical" evidence="2">
    <location>
        <begin position="172"/>
        <end position="189"/>
    </location>
</feature>